<evidence type="ECO:0000256" key="1">
    <source>
        <dbReference type="ARBA" id="ARBA00005254"/>
    </source>
</evidence>
<dbReference type="Proteomes" id="UP000532440">
    <property type="component" value="Unassembled WGS sequence"/>
</dbReference>
<dbReference type="InterPro" id="IPR014748">
    <property type="entry name" value="Enoyl-CoA_hydra_C"/>
</dbReference>
<dbReference type="InterPro" id="IPR051053">
    <property type="entry name" value="ECH/Chromodomain_protein"/>
</dbReference>
<dbReference type="PANTHER" id="PTHR43684:SF4">
    <property type="entry name" value="ENOYL-COA HYDRATASE_ISOMERASE FAMILY PROTEIN (AFU_ORTHOLOGUE AFUA_1G01890)"/>
    <property type="match status" value="1"/>
</dbReference>
<comment type="caution">
    <text evidence="2">The sequence shown here is derived from an EMBL/GenBank/DDBJ whole genome shotgun (WGS) entry which is preliminary data.</text>
</comment>
<dbReference type="SUPFAM" id="SSF52096">
    <property type="entry name" value="ClpP/crotonase"/>
    <property type="match status" value="1"/>
</dbReference>
<dbReference type="NCBIfam" id="NF006109">
    <property type="entry name" value="PRK08260.1"/>
    <property type="match status" value="1"/>
</dbReference>
<evidence type="ECO:0000313" key="3">
    <source>
        <dbReference type="Proteomes" id="UP000532440"/>
    </source>
</evidence>
<proteinExistence type="inferred from homology"/>
<evidence type="ECO:0000313" key="2">
    <source>
        <dbReference type="EMBL" id="MBB5270307.1"/>
    </source>
</evidence>
<name>A0A7W8HEE2_9BURK</name>
<organism evidence="2 3">
    <name type="scientific">Quisquiliibacterium transsilvanicum</name>
    <dbReference type="NCBI Taxonomy" id="1549638"/>
    <lineage>
        <taxon>Bacteria</taxon>
        <taxon>Pseudomonadati</taxon>
        <taxon>Pseudomonadota</taxon>
        <taxon>Betaproteobacteria</taxon>
        <taxon>Burkholderiales</taxon>
        <taxon>Burkholderiaceae</taxon>
        <taxon>Quisquiliibacterium</taxon>
    </lineage>
</organism>
<gene>
    <name evidence="2" type="ORF">HNQ70_000291</name>
</gene>
<dbReference type="GO" id="GO:0003824">
    <property type="term" value="F:catalytic activity"/>
    <property type="evidence" value="ECO:0007669"/>
    <property type="project" value="UniProtKB-ARBA"/>
</dbReference>
<dbReference type="AlphaFoldDB" id="A0A7W8HEE2"/>
<dbReference type="RefSeq" id="WP_246434537.1">
    <property type="nucleotide sequence ID" value="NZ_BAABEW010000015.1"/>
</dbReference>
<dbReference type="InterPro" id="IPR029045">
    <property type="entry name" value="ClpP/crotonase-like_dom_sf"/>
</dbReference>
<dbReference type="Gene3D" id="3.90.226.10">
    <property type="entry name" value="2-enoyl-CoA Hydratase, Chain A, domain 1"/>
    <property type="match status" value="1"/>
</dbReference>
<dbReference type="PANTHER" id="PTHR43684">
    <property type="match status" value="1"/>
</dbReference>
<dbReference type="CDD" id="cd06558">
    <property type="entry name" value="crotonase-like"/>
    <property type="match status" value="1"/>
</dbReference>
<protein>
    <submittedName>
        <fullName evidence="2">Enoyl-CoA hydratase/carnithine racemase</fullName>
    </submittedName>
</protein>
<sequence>MNYEQITAVNEDGVLVLTLNRPDKLNAYTAQMGRELSHAFNSASDDDSVRAIVVTGAGRGFCAGADISGGTGAFGDDGGAKLFGDRGAAAPEGGRKDASFIEAMFNCTKPSIAAINGAAVGVGITLALPMDIRIASADAKFGFVFARRGLTPEAGSAWFLPRIVGLPQALRWCYSGKVFGAEEALRGGLVSEVVPPEQLLAKAMEIAREIADECAPVSIALTRQLLWRFTGDPTPMGLVEVDSTLNRQLGAGPDVREGVASFFEKRKPRFPGRVSTDMPAAYPWWNDGRDA</sequence>
<dbReference type="InterPro" id="IPR001753">
    <property type="entry name" value="Enoyl-CoA_hydra/iso"/>
</dbReference>
<reference evidence="2 3" key="1">
    <citation type="submission" date="2020-08" db="EMBL/GenBank/DDBJ databases">
        <title>Genomic Encyclopedia of Type Strains, Phase IV (KMG-IV): sequencing the most valuable type-strain genomes for metagenomic binning, comparative biology and taxonomic classification.</title>
        <authorList>
            <person name="Goeker M."/>
        </authorList>
    </citation>
    <scope>NUCLEOTIDE SEQUENCE [LARGE SCALE GENOMIC DNA]</scope>
    <source>
        <strain evidence="2 3">DSM 29781</strain>
    </source>
</reference>
<comment type="similarity">
    <text evidence="1">Belongs to the enoyl-CoA hydratase/isomerase family.</text>
</comment>
<dbReference type="EMBL" id="JACHGB010000001">
    <property type="protein sequence ID" value="MBB5270307.1"/>
    <property type="molecule type" value="Genomic_DNA"/>
</dbReference>
<accession>A0A7W8HEE2</accession>
<keyword evidence="3" id="KW-1185">Reference proteome</keyword>
<dbReference type="Gene3D" id="1.10.12.10">
    <property type="entry name" value="Lyase 2-enoyl-coa Hydratase, Chain A, domain 2"/>
    <property type="match status" value="1"/>
</dbReference>
<dbReference type="Pfam" id="PF00378">
    <property type="entry name" value="ECH_1"/>
    <property type="match status" value="1"/>
</dbReference>